<organism evidence="1 4">
    <name type="scientific">Xanthocytophaga flava</name>
    <dbReference type="NCBI Taxonomy" id="3048013"/>
    <lineage>
        <taxon>Bacteria</taxon>
        <taxon>Pseudomonadati</taxon>
        <taxon>Bacteroidota</taxon>
        <taxon>Cytophagia</taxon>
        <taxon>Cytophagales</taxon>
        <taxon>Rhodocytophagaceae</taxon>
        <taxon>Xanthocytophaga</taxon>
    </lineage>
</organism>
<keyword evidence="3" id="KW-1185">Reference proteome</keyword>
<reference evidence="1 3" key="1">
    <citation type="submission" date="2023-05" db="EMBL/GenBank/DDBJ databases">
        <authorList>
            <person name="Zhang X."/>
        </authorList>
    </citation>
    <scope>NUCLEOTIDE SEQUENCE</scope>
    <source>
        <strain evidence="2 3">DM2B3-1</strain>
        <strain evidence="1">YF14B1</strain>
    </source>
</reference>
<evidence type="ECO:0000313" key="4">
    <source>
        <dbReference type="Proteomes" id="UP001241110"/>
    </source>
</evidence>
<evidence type="ECO:0000313" key="3">
    <source>
        <dbReference type="Proteomes" id="UP001228581"/>
    </source>
</evidence>
<name>A0AAE3QKX5_9BACT</name>
<proteinExistence type="predicted"/>
<gene>
    <name evidence="1" type="ORF">QNI16_12205</name>
    <name evidence="2" type="ORF">QNI19_23355</name>
</gene>
<dbReference type="Proteomes" id="UP001228581">
    <property type="component" value="Unassembled WGS sequence"/>
</dbReference>
<accession>A0AAE3QKX5</accession>
<evidence type="ECO:0000313" key="2">
    <source>
        <dbReference type="EMBL" id="MDJ1495891.1"/>
    </source>
</evidence>
<sequence>MNESLIDFALFKAIKPILREPEIHSLFCAYLRDALAFKKIILLPAFIKHDKDWDVIREEFELSREMLDITLQLSAELTSLCSSIMRLGHLPISELDRLLDIFDTRRRVS</sequence>
<evidence type="ECO:0000313" key="1">
    <source>
        <dbReference type="EMBL" id="MDJ1481252.1"/>
    </source>
</evidence>
<dbReference type="EMBL" id="JASJOT010000018">
    <property type="protein sequence ID" value="MDJ1495891.1"/>
    <property type="molecule type" value="Genomic_DNA"/>
</dbReference>
<dbReference type="AlphaFoldDB" id="A0AAE3QKX5"/>
<comment type="caution">
    <text evidence="1">The sequence shown here is derived from an EMBL/GenBank/DDBJ whole genome shotgun (WGS) entry which is preliminary data.</text>
</comment>
<protein>
    <submittedName>
        <fullName evidence="1">Uncharacterized protein</fullName>
    </submittedName>
</protein>
<dbReference type="EMBL" id="JASJOS010000005">
    <property type="protein sequence ID" value="MDJ1481252.1"/>
    <property type="molecule type" value="Genomic_DNA"/>
</dbReference>
<dbReference type="RefSeq" id="WP_313978773.1">
    <property type="nucleotide sequence ID" value="NZ_JASJOR010000005.1"/>
</dbReference>
<dbReference type="Proteomes" id="UP001241110">
    <property type="component" value="Unassembled WGS sequence"/>
</dbReference>